<dbReference type="InterPro" id="IPR006176">
    <property type="entry name" value="3-OHacyl-CoA_DH_NAD-bd"/>
</dbReference>
<dbReference type="EMBL" id="MCBT01000018">
    <property type="protein sequence ID" value="OEG74525.1"/>
    <property type="molecule type" value="Genomic_DNA"/>
</dbReference>
<dbReference type="OrthoDB" id="5389341at2"/>
<dbReference type="SUPFAM" id="SSF48179">
    <property type="entry name" value="6-phosphogluconate dehydrogenase C-terminal domain-like"/>
    <property type="match status" value="1"/>
</dbReference>
<feature type="site" description="Important for catalytic activity" evidence="4">
    <location>
        <position position="138"/>
    </location>
</feature>
<dbReference type="InterPro" id="IPR008927">
    <property type="entry name" value="6-PGluconate_DH-like_C_sf"/>
</dbReference>
<dbReference type="PANTHER" id="PTHR48075:SF5">
    <property type="entry name" value="3-HYDROXYBUTYRYL-COA DEHYDROGENASE"/>
    <property type="match status" value="1"/>
</dbReference>
<dbReference type="RefSeq" id="WP_069670724.1">
    <property type="nucleotide sequence ID" value="NZ_MCBT01000018.1"/>
</dbReference>
<dbReference type="AlphaFoldDB" id="A0A1E5IVG8"/>
<dbReference type="Pfam" id="PF00725">
    <property type="entry name" value="3HCDH"/>
    <property type="match status" value="1"/>
</dbReference>
<sequence>MKVVVIGSGTMGTGIAQALVVSDSVSQLVVIAREQERLDSVMSACSRHIKRYVKVNSLVTPLECFTDKLKFSTSFQAVEDADIVIEAVAEITEVKKRIFESIRPFVQPSTIVASNTSSLSITEFANLLDCPENLVGMHFFNPAPIMELVEIVRGLLTSEETVKAVSEFAEQLGKKPVLVNEAPGFVVNRMLIPMINEAISILAEGVATAEDIDKAMKFGAHHPMGPLALADLIGNDVNLSIMETLHSETGDPKYRAHPLLRKMVRANLLGRKTKKGFFEY</sequence>
<protein>
    <submittedName>
        <fullName evidence="7">3-hydroxybutyryl-CoA dehydrogenase</fullName>
    </submittedName>
</protein>
<comment type="similarity">
    <text evidence="1">Belongs to the 3-hydroxyacyl-CoA dehydrogenase family.</text>
</comment>
<dbReference type="Gene3D" id="1.10.1040.10">
    <property type="entry name" value="N-(1-d-carboxylethyl)-l-norvaline Dehydrogenase, domain 2"/>
    <property type="match status" value="1"/>
</dbReference>
<feature type="domain" description="3-hydroxyacyl-CoA dehydrogenase C-terminal" evidence="5">
    <location>
        <begin position="184"/>
        <end position="280"/>
    </location>
</feature>
<dbReference type="SUPFAM" id="SSF51735">
    <property type="entry name" value="NAD(P)-binding Rossmann-fold domains"/>
    <property type="match status" value="1"/>
</dbReference>
<dbReference type="GO" id="GO:0008691">
    <property type="term" value="F:3-hydroxybutyryl-CoA dehydrogenase activity"/>
    <property type="evidence" value="ECO:0007669"/>
    <property type="project" value="TreeGrafter"/>
</dbReference>
<dbReference type="PROSITE" id="PS00067">
    <property type="entry name" value="3HCDH"/>
    <property type="match status" value="1"/>
</dbReference>
<evidence type="ECO:0000259" key="5">
    <source>
        <dbReference type="Pfam" id="PF00725"/>
    </source>
</evidence>
<dbReference type="InterPro" id="IPR036291">
    <property type="entry name" value="NAD(P)-bd_dom_sf"/>
</dbReference>
<keyword evidence="2" id="KW-0560">Oxidoreductase</keyword>
<dbReference type="Gene3D" id="3.40.50.720">
    <property type="entry name" value="NAD(P)-binding Rossmann-like Domain"/>
    <property type="match status" value="1"/>
</dbReference>
<dbReference type="GO" id="GO:0006635">
    <property type="term" value="P:fatty acid beta-oxidation"/>
    <property type="evidence" value="ECO:0007669"/>
    <property type="project" value="TreeGrafter"/>
</dbReference>
<organism evidence="7 8">
    <name type="scientific">Shewanella colwelliana</name>
    <name type="common">Alteromonas colwelliana</name>
    <dbReference type="NCBI Taxonomy" id="23"/>
    <lineage>
        <taxon>Bacteria</taxon>
        <taxon>Pseudomonadati</taxon>
        <taxon>Pseudomonadota</taxon>
        <taxon>Gammaproteobacteria</taxon>
        <taxon>Alteromonadales</taxon>
        <taxon>Shewanellaceae</taxon>
        <taxon>Shewanella</taxon>
    </lineage>
</organism>
<dbReference type="FunFam" id="3.40.50.720:FF:000009">
    <property type="entry name" value="Fatty oxidation complex, alpha subunit"/>
    <property type="match status" value="1"/>
</dbReference>
<evidence type="ECO:0000313" key="7">
    <source>
        <dbReference type="EMBL" id="OEG74525.1"/>
    </source>
</evidence>
<evidence type="ECO:0000256" key="2">
    <source>
        <dbReference type="ARBA" id="ARBA00023002"/>
    </source>
</evidence>
<dbReference type="InterPro" id="IPR006108">
    <property type="entry name" value="3HC_DH_C"/>
</dbReference>
<dbReference type="InterPro" id="IPR006180">
    <property type="entry name" value="3-OHacyl-CoA_DH_CS"/>
</dbReference>
<dbReference type="InterPro" id="IPR013328">
    <property type="entry name" value="6PGD_dom2"/>
</dbReference>
<reference evidence="7 8" key="1">
    <citation type="submission" date="2016-07" db="EMBL/GenBank/DDBJ databases">
        <title>Whole-genome of two Shewanella species isolated from a digestive organ of sea cucumber Apostichopus japonicus Selenka 1867.</title>
        <authorList>
            <person name="Hong H.-H."/>
            <person name="Choi H."/>
            <person name="Cheon S."/>
            <person name="Oh J.-S."/>
            <person name="Lee H.-G."/>
            <person name="Park C."/>
        </authorList>
    </citation>
    <scope>NUCLEOTIDE SEQUENCE [LARGE SCALE GENOMIC DNA]</scope>
    <source>
        <strain evidence="7 8">CSB03KR</strain>
    </source>
</reference>
<comment type="caution">
    <text evidence="7">The sequence shown here is derived from an EMBL/GenBank/DDBJ whole genome shotgun (WGS) entry which is preliminary data.</text>
</comment>
<dbReference type="PANTHER" id="PTHR48075">
    <property type="entry name" value="3-HYDROXYACYL-COA DEHYDROGENASE FAMILY PROTEIN"/>
    <property type="match status" value="1"/>
</dbReference>
<feature type="domain" description="3-hydroxyacyl-CoA dehydrogenase NAD binding" evidence="6">
    <location>
        <begin position="2"/>
        <end position="181"/>
    </location>
</feature>
<dbReference type="PIRSF" id="PIRSF000105">
    <property type="entry name" value="HCDH"/>
    <property type="match status" value="1"/>
</dbReference>
<evidence type="ECO:0000256" key="3">
    <source>
        <dbReference type="ARBA" id="ARBA00023027"/>
    </source>
</evidence>
<name>A0A1E5IVG8_SHECO</name>
<dbReference type="GO" id="GO:0070403">
    <property type="term" value="F:NAD+ binding"/>
    <property type="evidence" value="ECO:0007669"/>
    <property type="project" value="InterPro"/>
</dbReference>
<dbReference type="InterPro" id="IPR022694">
    <property type="entry name" value="3-OHacyl-CoA_DH"/>
</dbReference>
<evidence type="ECO:0000256" key="4">
    <source>
        <dbReference type="PIRSR" id="PIRSR000105-1"/>
    </source>
</evidence>
<evidence type="ECO:0000313" key="8">
    <source>
        <dbReference type="Proteomes" id="UP000095230"/>
    </source>
</evidence>
<dbReference type="Proteomes" id="UP000095230">
    <property type="component" value="Unassembled WGS sequence"/>
</dbReference>
<dbReference type="STRING" id="23.BEL05_18995"/>
<dbReference type="Pfam" id="PF02737">
    <property type="entry name" value="3HCDH_N"/>
    <property type="match status" value="1"/>
</dbReference>
<proteinExistence type="inferred from homology"/>
<accession>A0A1E5IVG8</accession>
<evidence type="ECO:0000256" key="1">
    <source>
        <dbReference type="ARBA" id="ARBA00009463"/>
    </source>
</evidence>
<gene>
    <name evidence="7" type="ORF">BEL05_18995</name>
</gene>
<keyword evidence="3" id="KW-0520">NAD</keyword>
<evidence type="ECO:0000259" key="6">
    <source>
        <dbReference type="Pfam" id="PF02737"/>
    </source>
</evidence>